<dbReference type="InterPro" id="IPR012020">
    <property type="entry name" value="ABHD4"/>
</dbReference>
<proteinExistence type="inferred from homology"/>
<keyword evidence="6" id="KW-0418">Kinase</keyword>
<dbReference type="PANTHER" id="PTHR10794">
    <property type="entry name" value="ABHYDROLASE DOMAIN-CONTAINING PROTEIN"/>
    <property type="match status" value="1"/>
</dbReference>
<dbReference type="GO" id="GO:0047372">
    <property type="term" value="F:monoacylglycerol lipase activity"/>
    <property type="evidence" value="ECO:0007669"/>
    <property type="project" value="TreeGrafter"/>
</dbReference>
<sequence>MPVVKISNYYRNQLLFNGHLQTIYPAIFRKKVDLPFERERIKTPDGDFLDLDWLKGGSNSLVIISHGLEGNSQRPYMTGMAKVFFDAGYDVLNWNFRGCSESMNTKPIFYHSGASYDLDHVVSHASTRYSDIHLVGFSLGANITLKYLGETFWESKKNIKKAIAISVPLDLGGSCDKIDQLKNKLYAFNFLHSLKQKIKKKAKVFPEKFSTKQLSKINTIRAFDNEFTAPLHGFGDADDYYSKCSSLHYLPKISHPTLVLNARNDPFLSNSCFPIVKEEYSENLFFEYPKHGGHVGFSPRSGQERFWSETRALEFIQSQNIN</sequence>
<dbReference type="PANTHER" id="PTHR10794:SF94">
    <property type="entry name" value="ESTERASE YHET-RELATED"/>
    <property type="match status" value="1"/>
</dbReference>
<dbReference type="Pfam" id="PF00561">
    <property type="entry name" value="Abhydrolase_1"/>
    <property type="match status" value="1"/>
</dbReference>
<gene>
    <name evidence="6" type="ORF">CA2015_0610</name>
</gene>
<accession>A0A0H4P6L0</accession>
<dbReference type="GO" id="GO:0034338">
    <property type="term" value="F:short-chain carboxylesterase activity"/>
    <property type="evidence" value="ECO:0007669"/>
    <property type="project" value="TreeGrafter"/>
</dbReference>
<evidence type="ECO:0000256" key="1">
    <source>
        <dbReference type="ARBA" id="ARBA00010884"/>
    </source>
</evidence>
<dbReference type="OrthoDB" id="332676at2"/>
<evidence type="ECO:0000256" key="4">
    <source>
        <dbReference type="PIRSR" id="PIRSR005211-1"/>
    </source>
</evidence>
<keyword evidence="7" id="KW-1185">Reference proteome</keyword>
<dbReference type="RefSeq" id="WP_048640555.1">
    <property type="nucleotide sequence ID" value="NZ_CP012040.1"/>
</dbReference>
<dbReference type="PIRSF" id="PIRSF005211">
    <property type="entry name" value="Ab_hydro_YheT"/>
    <property type="match status" value="1"/>
</dbReference>
<feature type="active site" description="Charge relay system" evidence="4">
    <location>
        <position position="138"/>
    </location>
</feature>
<evidence type="ECO:0000313" key="7">
    <source>
        <dbReference type="Proteomes" id="UP000036520"/>
    </source>
</evidence>
<dbReference type="Gene3D" id="3.40.50.1820">
    <property type="entry name" value="alpha/beta hydrolase"/>
    <property type="match status" value="1"/>
</dbReference>
<evidence type="ECO:0000256" key="2">
    <source>
        <dbReference type="ARBA" id="ARBA00022487"/>
    </source>
</evidence>
<comment type="similarity">
    <text evidence="1">Belongs to the AB hydrolase superfamily. AB hydrolase 4 family.</text>
</comment>
<dbReference type="Proteomes" id="UP000036520">
    <property type="component" value="Chromosome"/>
</dbReference>
<name>A0A0H4P6L0_9BACT</name>
<dbReference type="AlphaFoldDB" id="A0A0H4P6L0"/>
<dbReference type="EMBL" id="CP012040">
    <property type="protein sequence ID" value="AKP50076.1"/>
    <property type="molecule type" value="Genomic_DNA"/>
</dbReference>
<reference evidence="6 7" key="1">
    <citation type="submission" date="2015-07" db="EMBL/GenBank/DDBJ databases">
        <authorList>
            <person name="Kim K.M."/>
        </authorList>
    </citation>
    <scope>NUCLEOTIDE SEQUENCE [LARGE SCALE GENOMIC DNA]</scope>
    <source>
        <strain evidence="6 7">KCTC 12363</strain>
    </source>
</reference>
<dbReference type="InterPro" id="IPR000073">
    <property type="entry name" value="AB_hydrolase_1"/>
</dbReference>
<dbReference type="InterPro" id="IPR029058">
    <property type="entry name" value="AB_hydrolase_fold"/>
</dbReference>
<feature type="active site" description="Charge relay system" evidence="4">
    <location>
        <position position="265"/>
    </location>
</feature>
<evidence type="ECO:0000256" key="3">
    <source>
        <dbReference type="ARBA" id="ARBA00022801"/>
    </source>
</evidence>
<dbReference type="InterPro" id="IPR050960">
    <property type="entry name" value="AB_hydrolase_4_sf"/>
</dbReference>
<dbReference type="GO" id="GO:0016301">
    <property type="term" value="F:kinase activity"/>
    <property type="evidence" value="ECO:0007669"/>
    <property type="project" value="UniProtKB-KW"/>
</dbReference>
<dbReference type="SUPFAM" id="SSF53474">
    <property type="entry name" value="alpha/beta-Hydrolases"/>
    <property type="match status" value="1"/>
</dbReference>
<feature type="domain" description="AB hydrolase-1" evidence="5">
    <location>
        <begin position="61"/>
        <end position="296"/>
    </location>
</feature>
<evidence type="ECO:0000259" key="5">
    <source>
        <dbReference type="Pfam" id="PF00561"/>
    </source>
</evidence>
<protein>
    <submittedName>
        <fullName evidence="6">Hydrolase, alpha/beta fold family functionally coupled to Phosphoribulokinase</fullName>
    </submittedName>
</protein>
<keyword evidence="6" id="KW-0808">Transferase</keyword>
<dbReference type="InterPro" id="IPR000952">
    <property type="entry name" value="AB_hydrolase_4_CS"/>
</dbReference>
<keyword evidence="2" id="KW-0719">Serine esterase</keyword>
<dbReference type="PROSITE" id="PS01133">
    <property type="entry name" value="UPF0017"/>
    <property type="match status" value="1"/>
</dbReference>
<dbReference type="STRING" id="320787.CA2015_0610"/>
<evidence type="ECO:0000313" key="6">
    <source>
        <dbReference type="EMBL" id="AKP50076.1"/>
    </source>
</evidence>
<organism evidence="6 7">
    <name type="scientific">Cyclobacterium amurskyense</name>
    <dbReference type="NCBI Taxonomy" id="320787"/>
    <lineage>
        <taxon>Bacteria</taxon>
        <taxon>Pseudomonadati</taxon>
        <taxon>Bacteroidota</taxon>
        <taxon>Cytophagia</taxon>
        <taxon>Cytophagales</taxon>
        <taxon>Cyclobacteriaceae</taxon>
        <taxon>Cyclobacterium</taxon>
    </lineage>
</organism>
<keyword evidence="3 6" id="KW-0378">Hydrolase</keyword>
<feature type="active site" description="Charge relay system" evidence="4">
    <location>
        <position position="294"/>
    </location>
</feature>
<dbReference type="KEGG" id="camu:CA2015_0610"/>